<feature type="transmembrane region" description="Helical" evidence="4">
    <location>
        <begin position="309"/>
        <end position="331"/>
    </location>
</feature>
<dbReference type="Pfam" id="PF06779">
    <property type="entry name" value="MFS_4"/>
    <property type="match status" value="1"/>
</dbReference>
<feature type="transmembrane region" description="Helical" evidence="4">
    <location>
        <begin position="237"/>
        <end position="258"/>
    </location>
</feature>
<name>F2JYT5_MARM1</name>
<dbReference type="PROSITE" id="PS50850">
    <property type="entry name" value="MFS"/>
    <property type="match status" value="1"/>
</dbReference>
<feature type="transmembrane region" description="Helical" evidence="4">
    <location>
        <begin position="195"/>
        <end position="216"/>
    </location>
</feature>
<dbReference type="PANTHER" id="PTHR23537">
    <property type="match status" value="1"/>
</dbReference>
<keyword evidence="1 4" id="KW-0812">Transmembrane</keyword>
<evidence type="ECO:0000259" key="5">
    <source>
        <dbReference type="PROSITE" id="PS50850"/>
    </source>
</evidence>
<feature type="transmembrane region" description="Helical" evidence="4">
    <location>
        <begin position="396"/>
        <end position="421"/>
    </location>
</feature>
<dbReference type="PATRIC" id="fig|717774.3.peg.422"/>
<dbReference type="InterPro" id="IPR010645">
    <property type="entry name" value="MFS_4"/>
</dbReference>
<feature type="transmembrane region" description="Helical" evidence="4">
    <location>
        <begin position="169"/>
        <end position="189"/>
    </location>
</feature>
<dbReference type="InterPro" id="IPR020846">
    <property type="entry name" value="MFS_dom"/>
</dbReference>
<evidence type="ECO:0000256" key="2">
    <source>
        <dbReference type="ARBA" id="ARBA00022989"/>
    </source>
</evidence>
<evidence type="ECO:0000256" key="1">
    <source>
        <dbReference type="ARBA" id="ARBA00022692"/>
    </source>
</evidence>
<keyword evidence="3 4" id="KW-0472">Membrane</keyword>
<feature type="transmembrane region" description="Helical" evidence="4">
    <location>
        <begin position="38"/>
        <end position="60"/>
    </location>
</feature>
<feature type="domain" description="Major facilitator superfamily (MFS) profile" evidence="5">
    <location>
        <begin position="38"/>
        <end position="422"/>
    </location>
</feature>
<organism evidence="6 7">
    <name type="scientific">Marinomonas mediterranea (strain ATCC 700492 / JCM 21426 / NBRC 103028 / MMB-1)</name>
    <dbReference type="NCBI Taxonomy" id="717774"/>
    <lineage>
        <taxon>Bacteria</taxon>
        <taxon>Pseudomonadati</taxon>
        <taxon>Pseudomonadota</taxon>
        <taxon>Gammaproteobacteria</taxon>
        <taxon>Oceanospirillales</taxon>
        <taxon>Oceanospirillaceae</taxon>
        <taxon>Marinomonas</taxon>
    </lineage>
</organism>
<dbReference type="GO" id="GO:0022857">
    <property type="term" value="F:transmembrane transporter activity"/>
    <property type="evidence" value="ECO:0007669"/>
    <property type="project" value="InterPro"/>
</dbReference>
<feature type="transmembrane region" description="Helical" evidence="4">
    <location>
        <begin position="278"/>
        <end position="297"/>
    </location>
</feature>
<evidence type="ECO:0000256" key="3">
    <source>
        <dbReference type="ARBA" id="ARBA00023136"/>
    </source>
</evidence>
<evidence type="ECO:0000313" key="6">
    <source>
        <dbReference type="EMBL" id="ADZ89710.1"/>
    </source>
</evidence>
<keyword evidence="7" id="KW-1185">Reference proteome</keyword>
<dbReference type="EMBL" id="CP002583">
    <property type="protein sequence ID" value="ADZ89710.1"/>
    <property type="molecule type" value="Genomic_DNA"/>
</dbReference>
<dbReference type="KEGG" id="mme:Marme_0410"/>
<accession>F2JYT5</accession>
<dbReference type="HOGENOM" id="CLU_001265_7_1_6"/>
<dbReference type="STRING" id="717774.Marme_0410"/>
<feature type="transmembrane region" description="Helical" evidence="4">
    <location>
        <begin position="80"/>
        <end position="100"/>
    </location>
</feature>
<feature type="transmembrane region" description="Helical" evidence="4">
    <location>
        <begin position="337"/>
        <end position="355"/>
    </location>
</feature>
<gene>
    <name evidence="6" type="ordered locus">Marme_0410</name>
</gene>
<dbReference type="InterPro" id="IPR036259">
    <property type="entry name" value="MFS_trans_sf"/>
</dbReference>
<protein>
    <submittedName>
        <fullName evidence="6">Major facilitator superfamily MFS_1</fullName>
    </submittedName>
</protein>
<sequence length="430" mass="47036">MYRYGAVVLFWHYNEANFLFIVSKERDRAMDRAMLEKYLPALLVGGMATFSGIGVSRFAYTPLLPELVHQGWFNEVFSVYLSGANLVGYLIGALAAHYISLYIKPRLLMALCFTAISLSFFLCAQPGSYIWFFTWRLIAGISGAILMVVGPATALLAIPGASRSKIGSYIFMGIGFGIILSSLIVPLSIQFGLSSIWFMLGLLSLLSGVVSDRNFIKLPSSIATEKKQTNSTKGIKGNVKLAVLFVVLAYALDAIGFIPHTLFWVDYLAREKALGVDVASIQWTVFGVGAIFGPLIAGRLSQQFGWHSALYIAFIIKALAIVIPIFSISIICRTLSSFLVGAMVPGIVALTSGRISELSDAINYKRLWGYATAFFSTAQALSGYAMSALYENMGSYYLLFYIGSAALFIGAFLAFLSNYVVGFKLFSIFR</sequence>
<dbReference type="Proteomes" id="UP000001062">
    <property type="component" value="Chromosome"/>
</dbReference>
<feature type="transmembrane region" description="Helical" evidence="4">
    <location>
        <begin position="107"/>
        <end position="131"/>
    </location>
</feature>
<dbReference type="GO" id="GO:0005886">
    <property type="term" value="C:plasma membrane"/>
    <property type="evidence" value="ECO:0007669"/>
    <property type="project" value="TreeGrafter"/>
</dbReference>
<reference evidence="6 7" key="1">
    <citation type="journal article" date="2012" name="Stand. Genomic Sci.">
        <title>Complete genome sequence of the melanogenic marine bacterium Marinomonas mediterranea type strain (MMB-1(T)).</title>
        <authorList>
            <person name="Lucas-Elio P."/>
            <person name="Goodwin L."/>
            <person name="Woyke T."/>
            <person name="Pitluck S."/>
            <person name="Nolan M."/>
            <person name="Kyrpides N.C."/>
            <person name="Detter J.C."/>
            <person name="Copeland A."/>
            <person name="Teshima H."/>
            <person name="Bruce D."/>
            <person name="Detter C."/>
            <person name="Tapia R."/>
            <person name="Han S."/>
            <person name="Land M.L."/>
            <person name="Ivanova N."/>
            <person name="Mikhailova N."/>
            <person name="Johnston A.W."/>
            <person name="Sanchez-Amat A."/>
        </authorList>
    </citation>
    <scope>NUCLEOTIDE SEQUENCE [LARGE SCALE GENOMIC DNA]</scope>
    <source>
        <strain evidence="7">ATCC 700492 / JCM 21426 / NBRC 103028 / MMB-1</strain>
    </source>
</reference>
<dbReference type="AlphaFoldDB" id="F2JYT5"/>
<keyword evidence="2 4" id="KW-1133">Transmembrane helix</keyword>
<evidence type="ECO:0000256" key="4">
    <source>
        <dbReference type="SAM" id="Phobius"/>
    </source>
</evidence>
<feature type="transmembrane region" description="Helical" evidence="4">
    <location>
        <begin position="367"/>
        <end position="390"/>
    </location>
</feature>
<feature type="transmembrane region" description="Helical" evidence="4">
    <location>
        <begin position="137"/>
        <end position="157"/>
    </location>
</feature>
<dbReference type="PANTHER" id="PTHR23537:SF1">
    <property type="entry name" value="SUGAR TRANSPORTER"/>
    <property type="match status" value="1"/>
</dbReference>
<proteinExistence type="predicted"/>
<evidence type="ECO:0000313" key="7">
    <source>
        <dbReference type="Proteomes" id="UP000001062"/>
    </source>
</evidence>
<dbReference type="SUPFAM" id="SSF103473">
    <property type="entry name" value="MFS general substrate transporter"/>
    <property type="match status" value="1"/>
</dbReference>
<dbReference type="Gene3D" id="1.20.1250.20">
    <property type="entry name" value="MFS general substrate transporter like domains"/>
    <property type="match status" value="2"/>
</dbReference>
<dbReference type="eggNOG" id="COG2814">
    <property type="taxonomic scope" value="Bacteria"/>
</dbReference>